<name>A0ABU0ETF9_9PSEU</name>
<evidence type="ECO:0008006" key="5">
    <source>
        <dbReference type="Google" id="ProtNLM"/>
    </source>
</evidence>
<reference evidence="3 4" key="1">
    <citation type="submission" date="2023-07" db="EMBL/GenBank/DDBJ databases">
        <title>Sequencing the genomes of 1000 actinobacteria strains.</title>
        <authorList>
            <person name="Klenk H.-P."/>
        </authorList>
    </citation>
    <scope>NUCLEOTIDE SEQUENCE [LARGE SCALE GENOMIC DNA]</scope>
    <source>
        <strain evidence="3 4">DSM 45805</strain>
    </source>
</reference>
<organism evidence="3 4">
    <name type="scientific">Amycolatopsis thermophila</name>
    <dbReference type="NCBI Taxonomy" id="206084"/>
    <lineage>
        <taxon>Bacteria</taxon>
        <taxon>Bacillati</taxon>
        <taxon>Actinomycetota</taxon>
        <taxon>Actinomycetes</taxon>
        <taxon>Pseudonocardiales</taxon>
        <taxon>Pseudonocardiaceae</taxon>
        <taxon>Amycolatopsis</taxon>
    </lineage>
</organism>
<evidence type="ECO:0000313" key="3">
    <source>
        <dbReference type="EMBL" id="MDQ0378590.1"/>
    </source>
</evidence>
<keyword evidence="4" id="KW-1185">Reference proteome</keyword>
<keyword evidence="2" id="KW-1133">Transmembrane helix</keyword>
<protein>
    <recommendedName>
        <fullName evidence="5">TraH protein</fullName>
    </recommendedName>
</protein>
<evidence type="ECO:0000313" key="4">
    <source>
        <dbReference type="Proteomes" id="UP001229651"/>
    </source>
</evidence>
<evidence type="ECO:0000256" key="2">
    <source>
        <dbReference type="SAM" id="Phobius"/>
    </source>
</evidence>
<evidence type="ECO:0000256" key="1">
    <source>
        <dbReference type="SAM" id="MobiDB-lite"/>
    </source>
</evidence>
<dbReference type="Proteomes" id="UP001229651">
    <property type="component" value="Unassembled WGS sequence"/>
</dbReference>
<feature type="transmembrane region" description="Helical" evidence="2">
    <location>
        <begin position="59"/>
        <end position="82"/>
    </location>
</feature>
<dbReference type="RefSeq" id="WP_306991415.1">
    <property type="nucleotide sequence ID" value="NZ_JAUSUT010000001.1"/>
</dbReference>
<sequence length="103" mass="10740">MSTPEHTPDTIHIGQPTGSPVARPTGEVVVSGSTVTRTTRAVTWAGFHLGELAGVVVPIGLGAAVWEGFYAISVLAALGWAAHELRTHTSRRRRSTKDGGPSA</sequence>
<accession>A0ABU0ETF9</accession>
<keyword evidence="2" id="KW-0812">Transmembrane</keyword>
<proteinExistence type="predicted"/>
<keyword evidence="2" id="KW-0472">Membrane</keyword>
<feature type="region of interest" description="Disordered" evidence="1">
    <location>
        <begin position="1"/>
        <end position="24"/>
    </location>
</feature>
<dbReference type="EMBL" id="JAUSUT010000001">
    <property type="protein sequence ID" value="MDQ0378590.1"/>
    <property type="molecule type" value="Genomic_DNA"/>
</dbReference>
<gene>
    <name evidence="3" type="ORF">FB470_002584</name>
</gene>
<comment type="caution">
    <text evidence="3">The sequence shown here is derived from an EMBL/GenBank/DDBJ whole genome shotgun (WGS) entry which is preliminary data.</text>
</comment>